<comment type="caution">
    <text evidence="3">The sequence shown here is derived from an EMBL/GenBank/DDBJ whole genome shotgun (WGS) entry which is preliminary data.</text>
</comment>
<dbReference type="PROSITE" id="PS00022">
    <property type="entry name" value="EGF_1"/>
    <property type="match status" value="1"/>
</dbReference>
<dbReference type="InterPro" id="IPR000742">
    <property type="entry name" value="EGF"/>
</dbReference>
<dbReference type="Gene3D" id="2.10.25.10">
    <property type="entry name" value="Laminin"/>
    <property type="match status" value="1"/>
</dbReference>
<comment type="caution">
    <text evidence="1">Lacks conserved residue(s) required for the propagation of feature annotation.</text>
</comment>
<protein>
    <recommendedName>
        <fullName evidence="2">EGF-like domain-containing protein</fullName>
    </recommendedName>
</protein>
<feature type="disulfide bond" evidence="1">
    <location>
        <begin position="13"/>
        <end position="22"/>
    </location>
</feature>
<name>A0A9X0CES8_9CNID</name>
<evidence type="ECO:0000256" key="1">
    <source>
        <dbReference type="PROSITE-ProRule" id="PRU00076"/>
    </source>
</evidence>
<dbReference type="OrthoDB" id="5979802at2759"/>
<keyword evidence="4" id="KW-1185">Reference proteome</keyword>
<evidence type="ECO:0000313" key="3">
    <source>
        <dbReference type="EMBL" id="KAJ7323486.1"/>
    </source>
</evidence>
<evidence type="ECO:0000313" key="4">
    <source>
        <dbReference type="Proteomes" id="UP001163046"/>
    </source>
</evidence>
<reference evidence="3" key="1">
    <citation type="submission" date="2023-01" db="EMBL/GenBank/DDBJ databases">
        <title>Genome assembly of the deep-sea coral Lophelia pertusa.</title>
        <authorList>
            <person name="Herrera S."/>
            <person name="Cordes E."/>
        </authorList>
    </citation>
    <scope>NUCLEOTIDE SEQUENCE</scope>
    <source>
        <strain evidence="3">USNM1676648</strain>
        <tissue evidence="3">Polyp</tissue>
    </source>
</reference>
<keyword evidence="1" id="KW-1015">Disulfide bond</keyword>
<dbReference type="CDD" id="cd00054">
    <property type="entry name" value="EGF_CA"/>
    <property type="match status" value="1"/>
</dbReference>
<dbReference type="SUPFAM" id="SSF57196">
    <property type="entry name" value="EGF/Laminin"/>
    <property type="match status" value="1"/>
</dbReference>
<dbReference type="AlphaFoldDB" id="A0A9X0CES8"/>
<accession>A0A9X0CES8</accession>
<sequence>MALYSKDDYYCECLEGFTGKHCEKVNWIQMTPSSVCFGATSDSPGTFATPSSGEVITFKLIHLNGQVSCAPGYNTNWGCTWPDLPANMGTHITDSNKNRLLPKDEVLFGGGDCNNNLYYSLPGHTPDSPELLFDNFTIPLHVAAEQQFQIWFAEDLNGLYGV</sequence>
<evidence type="ECO:0000259" key="2">
    <source>
        <dbReference type="PROSITE" id="PS50026"/>
    </source>
</evidence>
<organism evidence="3 4">
    <name type="scientific">Desmophyllum pertusum</name>
    <dbReference type="NCBI Taxonomy" id="174260"/>
    <lineage>
        <taxon>Eukaryota</taxon>
        <taxon>Metazoa</taxon>
        <taxon>Cnidaria</taxon>
        <taxon>Anthozoa</taxon>
        <taxon>Hexacorallia</taxon>
        <taxon>Scleractinia</taxon>
        <taxon>Caryophylliina</taxon>
        <taxon>Caryophylliidae</taxon>
        <taxon>Desmophyllum</taxon>
    </lineage>
</organism>
<gene>
    <name evidence="3" type="ORF">OS493_031411</name>
</gene>
<proteinExistence type="predicted"/>
<keyword evidence="1" id="KW-0245">EGF-like domain</keyword>
<feature type="domain" description="EGF-like" evidence="2">
    <location>
        <begin position="1"/>
        <end position="23"/>
    </location>
</feature>
<dbReference type="PROSITE" id="PS01186">
    <property type="entry name" value="EGF_2"/>
    <property type="match status" value="1"/>
</dbReference>
<dbReference type="Proteomes" id="UP001163046">
    <property type="component" value="Unassembled WGS sequence"/>
</dbReference>
<dbReference type="PROSITE" id="PS50026">
    <property type="entry name" value="EGF_3"/>
    <property type="match status" value="1"/>
</dbReference>
<dbReference type="EMBL" id="MU827813">
    <property type="protein sequence ID" value="KAJ7323486.1"/>
    <property type="molecule type" value="Genomic_DNA"/>
</dbReference>